<gene>
    <name evidence="3" type="ORF">METZ01_LOCUS424073</name>
</gene>
<dbReference type="GO" id="GO:0003952">
    <property type="term" value="F:NAD+ synthase (glutamine-hydrolyzing) activity"/>
    <property type="evidence" value="ECO:0007669"/>
    <property type="project" value="InterPro"/>
</dbReference>
<evidence type="ECO:0000256" key="1">
    <source>
        <dbReference type="ARBA" id="ARBA00022598"/>
    </source>
</evidence>
<dbReference type="InterPro" id="IPR036526">
    <property type="entry name" value="C-N_Hydrolase_sf"/>
</dbReference>
<dbReference type="CDD" id="cd07570">
    <property type="entry name" value="GAT_Gln-NAD-synth"/>
    <property type="match status" value="1"/>
</dbReference>
<dbReference type="GO" id="GO:0005737">
    <property type="term" value="C:cytoplasm"/>
    <property type="evidence" value="ECO:0007669"/>
    <property type="project" value="InterPro"/>
</dbReference>
<dbReference type="InterPro" id="IPR003010">
    <property type="entry name" value="C-N_Hydrolase"/>
</dbReference>
<sequence>MAEKFRIALAQLNPVVGDIEGNIAILREARRAAAEQGADLVITGELSVTGYPPEDLVLQPAFCRDVERWVKTLADDTRDGGPALLVGAPWQHQGKLYNAGLLLDGGKIVAERFKHDLPNYGVFDEARIFSQGPTAGPVAFRGLRLGIMLCEDMWFEEVAETLSESGAQILVVMNGSPYETGKEDIRLNFAVARVNETGLPLIYVNQVGGQDEL</sequence>
<evidence type="ECO:0000259" key="2">
    <source>
        <dbReference type="PROSITE" id="PS50263"/>
    </source>
</evidence>
<accession>A0A382XK63</accession>
<organism evidence="3">
    <name type="scientific">marine metagenome</name>
    <dbReference type="NCBI Taxonomy" id="408172"/>
    <lineage>
        <taxon>unclassified sequences</taxon>
        <taxon>metagenomes</taxon>
        <taxon>ecological metagenomes</taxon>
    </lineage>
</organism>
<proteinExistence type="predicted"/>
<reference evidence="3" key="1">
    <citation type="submission" date="2018-05" db="EMBL/GenBank/DDBJ databases">
        <authorList>
            <person name="Lanie J.A."/>
            <person name="Ng W.-L."/>
            <person name="Kazmierczak K.M."/>
            <person name="Andrzejewski T.M."/>
            <person name="Davidsen T.M."/>
            <person name="Wayne K.J."/>
            <person name="Tettelin H."/>
            <person name="Glass J.I."/>
            <person name="Rusch D."/>
            <person name="Podicherti R."/>
            <person name="Tsui H.-C.T."/>
            <person name="Winkler M.E."/>
        </authorList>
    </citation>
    <scope>NUCLEOTIDE SEQUENCE</scope>
</reference>
<feature type="non-terminal residue" evidence="3">
    <location>
        <position position="213"/>
    </location>
</feature>
<feature type="domain" description="CN hydrolase" evidence="2">
    <location>
        <begin position="5"/>
        <end position="213"/>
    </location>
</feature>
<dbReference type="AlphaFoldDB" id="A0A382XK63"/>
<dbReference type="PROSITE" id="PS50263">
    <property type="entry name" value="CN_HYDROLASE"/>
    <property type="match status" value="1"/>
</dbReference>
<dbReference type="SUPFAM" id="SSF56317">
    <property type="entry name" value="Carbon-nitrogen hydrolase"/>
    <property type="match status" value="1"/>
</dbReference>
<name>A0A382XK63_9ZZZZ</name>
<protein>
    <recommendedName>
        <fullName evidence="2">CN hydrolase domain-containing protein</fullName>
    </recommendedName>
</protein>
<dbReference type="PANTHER" id="PTHR23090">
    <property type="entry name" value="NH 3 /GLUTAMINE-DEPENDENT NAD + SYNTHETASE"/>
    <property type="match status" value="1"/>
</dbReference>
<dbReference type="Gene3D" id="3.60.110.10">
    <property type="entry name" value="Carbon-nitrogen hydrolase"/>
    <property type="match status" value="1"/>
</dbReference>
<dbReference type="InterPro" id="IPR003694">
    <property type="entry name" value="NAD_synthase"/>
</dbReference>
<keyword evidence="1" id="KW-0436">Ligase</keyword>
<dbReference type="GO" id="GO:0009435">
    <property type="term" value="P:NAD+ biosynthetic process"/>
    <property type="evidence" value="ECO:0007669"/>
    <property type="project" value="InterPro"/>
</dbReference>
<dbReference type="Pfam" id="PF00795">
    <property type="entry name" value="CN_hydrolase"/>
    <property type="match status" value="1"/>
</dbReference>
<dbReference type="PANTHER" id="PTHR23090:SF9">
    <property type="entry name" value="GLUTAMINE-DEPENDENT NAD(+) SYNTHETASE"/>
    <property type="match status" value="1"/>
</dbReference>
<evidence type="ECO:0000313" key="3">
    <source>
        <dbReference type="EMBL" id="SVD71219.1"/>
    </source>
</evidence>
<dbReference type="GO" id="GO:0004359">
    <property type="term" value="F:glutaminase activity"/>
    <property type="evidence" value="ECO:0007669"/>
    <property type="project" value="InterPro"/>
</dbReference>
<dbReference type="EMBL" id="UINC01168266">
    <property type="protein sequence ID" value="SVD71219.1"/>
    <property type="molecule type" value="Genomic_DNA"/>
</dbReference>